<dbReference type="Proteomes" id="UP000706172">
    <property type="component" value="Unassembled WGS sequence"/>
</dbReference>
<sequence>MNRHTDKLYLAMRYLSILSLILTGVLFFMTEGIVAAAGVEKNAGNVSEVQQLEAQFSQAMEQTQKD</sequence>
<organism evidence="1 2">
    <name type="scientific">Desulfotignum balticum</name>
    <dbReference type="NCBI Taxonomy" id="115781"/>
    <lineage>
        <taxon>Bacteria</taxon>
        <taxon>Pseudomonadati</taxon>
        <taxon>Thermodesulfobacteriota</taxon>
        <taxon>Desulfobacteria</taxon>
        <taxon>Desulfobacterales</taxon>
        <taxon>Desulfobacteraceae</taxon>
        <taxon>Desulfotignum</taxon>
    </lineage>
</organism>
<protein>
    <submittedName>
        <fullName evidence="1">Uncharacterized protein</fullName>
    </submittedName>
</protein>
<proteinExistence type="predicted"/>
<dbReference type="AlphaFoldDB" id="A0A931CTQ9"/>
<dbReference type="EMBL" id="JACCQK010000261">
    <property type="protein sequence ID" value="MBG0779272.1"/>
    <property type="molecule type" value="Genomic_DNA"/>
</dbReference>
<comment type="caution">
    <text evidence="1">The sequence shown here is derived from an EMBL/GenBank/DDBJ whole genome shotgun (WGS) entry which is preliminary data.</text>
</comment>
<feature type="non-terminal residue" evidence="1">
    <location>
        <position position="66"/>
    </location>
</feature>
<name>A0A931CTQ9_9BACT</name>
<evidence type="ECO:0000313" key="1">
    <source>
        <dbReference type="EMBL" id="MBG0779272.1"/>
    </source>
</evidence>
<gene>
    <name evidence="1" type="ORF">H0S81_05035</name>
</gene>
<accession>A0A931CTQ9</accession>
<evidence type="ECO:0000313" key="2">
    <source>
        <dbReference type="Proteomes" id="UP000706172"/>
    </source>
</evidence>
<reference evidence="1" key="1">
    <citation type="submission" date="2020-07" db="EMBL/GenBank/DDBJ databases">
        <title>Severe corrosion of carbon steel in oil field produced water can be linked to methanogenic archaea containing a special type of NiFe hydrogenase.</title>
        <authorList>
            <person name="Lahme S."/>
            <person name="Mand J."/>
            <person name="Longwell J."/>
            <person name="Smith R."/>
            <person name="Enning D."/>
        </authorList>
    </citation>
    <scope>NUCLEOTIDE SEQUENCE</scope>
    <source>
        <strain evidence="1">MIC098Bin6</strain>
    </source>
</reference>